<proteinExistence type="predicted"/>
<organism evidence="1 2">
    <name type="scientific">Dreissena polymorpha</name>
    <name type="common">Zebra mussel</name>
    <name type="synonym">Mytilus polymorpha</name>
    <dbReference type="NCBI Taxonomy" id="45954"/>
    <lineage>
        <taxon>Eukaryota</taxon>
        <taxon>Metazoa</taxon>
        <taxon>Spiralia</taxon>
        <taxon>Lophotrochozoa</taxon>
        <taxon>Mollusca</taxon>
        <taxon>Bivalvia</taxon>
        <taxon>Autobranchia</taxon>
        <taxon>Heteroconchia</taxon>
        <taxon>Euheterodonta</taxon>
        <taxon>Imparidentia</taxon>
        <taxon>Neoheterodontei</taxon>
        <taxon>Myida</taxon>
        <taxon>Dreissenoidea</taxon>
        <taxon>Dreissenidae</taxon>
        <taxon>Dreissena</taxon>
    </lineage>
</organism>
<evidence type="ECO:0000313" key="2">
    <source>
        <dbReference type="Proteomes" id="UP000828390"/>
    </source>
</evidence>
<accession>A0A9D4LWC5</accession>
<dbReference type="AlphaFoldDB" id="A0A9D4LWC5"/>
<reference evidence="1" key="2">
    <citation type="submission" date="2020-11" db="EMBL/GenBank/DDBJ databases">
        <authorList>
            <person name="McCartney M.A."/>
            <person name="Auch B."/>
            <person name="Kono T."/>
            <person name="Mallez S."/>
            <person name="Becker A."/>
            <person name="Gohl D.M."/>
            <person name="Silverstein K.A.T."/>
            <person name="Koren S."/>
            <person name="Bechman K.B."/>
            <person name="Herman A."/>
            <person name="Abrahante J.E."/>
            <person name="Garbe J."/>
        </authorList>
    </citation>
    <scope>NUCLEOTIDE SEQUENCE</scope>
    <source>
        <strain evidence="1">Duluth1</strain>
        <tissue evidence="1">Whole animal</tissue>
    </source>
</reference>
<protein>
    <submittedName>
        <fullName evidence="1">Uncharacterized protein</fullName>
    </submittedName>
</protein>
<keyword evidence="2" id="KW-1185">Reference proteome</keyword>
<evidence type="ECO:0000313" key="1">
    <source>
        <dbReference type="EMBL" id="KAH3865054.1"/>
    </source>
</evidence>
<reference evidence="1" key="1">
    <citation type="journal article" date="2019" name="bioRxiv">
        <title>The Genome of the Zebra Mussel, Dreissena polymorpha: A Resource for Invasive Species Research.</title>
        <authorList>
            <person name="McCartney M.A."/>
            <person name="Auch B."/>
            <person name="Kono T."/>
            <person name="Mallez S."/>
            <person name="Zhang Y."/>
            <person name="Obille A."/>
            <person name="Becker A."/>
            <person name="Abrahante J.E."/>
            <person name="Garbe J."/>
            <person name="Badalamenti J.P."/>
            <person name="Herman A."/>
            <person name="Mangelson H."/>
            <person name="Liachko I."/>
            <person name="Sullivan S."/>
            <person name="Sone E.D."/>
            <person name="Koren S."/>
            <person name="Silverstein K.A.T."/>
            <person name="Beckman K.B."/>
            <person name="Gohl D.M."/>
        </authorList>
    </citation>
    <scope>NUCLEOTIDE SEQUENCE</scope>
    <source>
        <strain evidence="1">Duluth1</strain>
        <tissue evidence="1">Whole animal</tissue>
    </source>
</reference>
<dbReference type="Proteomes" id="UP000828390">
    <property type="component" value="Unassembled WGS sequence"/>
</dbReference>
<sequence length="84" mass="9724">MPTYLVIGNQRQIVPFCDVQPTSIADEFPRRRRGRLVHPDEHSSRCQLVDEPHKELTFREYCTANVDVDGKRGMTEKGNHISFP</sequence>
<dbReference type="EMBL" id="JAIWYP010000002">
    <property type="protein sequence ID" value="KAH3865054.1"/>
    <property type="molecule type" value="Genomic_DNA"/>
</dbReference>
<gene>
    <name evidence="1" type="ORF">DPMN_028092</name>
</gene>
<comment type="caution">
    <text evidence="1">The sequence shown here is derived from an EMBL/GenBank/DDBJ whole genome shotgun (WGS) entry which is preliminary data.</text>
</comment>
<name>A0A9D4LWC5_DREPO</name>